<dbReference type="STRING" id="98403.A0A151GUD7"/>
<dbReference type="RefSeq" id="XP_040659984.1">
    <property type="nucleotide sequence ID" value="XM_040799101.1"/>
</dbReference>
<evidence type="ECO:0000313" key="1">
    <source>
        <dbReference type="EMBL" id="KYK60632.1"/>
    </source>
</evidence>
<keyword evidence="2" id="KW-1185">Reference proteome</keyword>
<evidence type="ECO:0000313" key="2">
    <source>
        <dbReference type="Proteomes" id="UP000076580"/>
    </source>
</evidence>
<gene>
    <name evidence="1" type="ORF">DCS_01770</name>
</gene>
<comment type="caution">
    <text evidence="1">The sequence shown here is derived from an EMBL/GenBank/DDBJ whole genome shotgun (WGS) entry which is preliminary data.</text>
</comment>
<dbReference type="Gene3D" id="3.60.21.10">
    <property type="match status" value="1"/>
</dbReference>
<protein>
    <submittedName>
        <fullName evidence="1">Uncharacterized protein</fullName>
    </submittedName>
</protein>
<sequence>MAPVLKSLDMDVACYGSHDFDFDEPHLLELTEQTAFTWTLANVVSRHASAPGHLLAAAHEYAVKSVAGCWVGFFGLAGTGEGSMGSDSAHSASDDVEAEVSTFDGNVRIIKSSTDWCGLSILQLRLGRAGNDGAEIPAVSCAKQISDLEQLPDYMQILPLPKVLDILTVVHAKIEIEVAQPLLRTDIPLEGQPI</sequence>
<dbReference type="PANTHER" id="PTHR11575">
    <property type="entry name" value="5'-NUCLEOTIDASE-RELATED"/>
    <property type="match status" value="1"/>
</dbReference>
<organism evidence="1 2">
    <name type="scientific">Drechmeria coniospora</name>
    <name type="common">Nematophagous fungus</name>
    <name type="synonym">Meria coniospora</name>
    <dbReference type="NCBI Taxonomy" id="98403"/>
    <lineage>
        <taxon>Eukaryota</taxon>
        <taxon>Fungi</taxon>
        <taxon>Dikarya</taxon>
        <taxon>Ascomycota</taxon>
        <taxon>Pezizomycotina</taxon>
        <taxon>Sordariomycetes</taxon>
        <taxon>Hypocreomycetidae</taxon>
        <taxon>Hypocreales</taxon>
        <taxon>Ophiocordycipitaceae</taxon>
        <taxon>Drechmeria</taxon>
    </lineage>
</organism>
<dbReference type="AlphaFoldDB" id="A0A151GUD7"/>
<dbReference type="Proteomes" id="UP000076580">
    <property type="component" value="Chromosome 01"/>
</dbReference>
<dbReference type="SUPFAM" id="SSF56300">
    <property type="entry name" value="Metallo-dependent phosphatases"/>
    <property type="match status" value="1"/>
</dbReference>
<dbReference type="GO" id="GO:0016787">
    <property type="term" value="F:hydrolase activity"/>
    <property type="evidence" value="ECO:0007669"/>
    <property type="project" value="InterPro"/>
</dbReference>
<dbReference type="EMBL" id="LAYC01000001">
    <property type="protein sequence ID" value="KYK60632.1"/>
    <property type="molecule type" value="Genomic_DNA"/>
</dbReference>
<dbReference type="GO" id="GO:0009166">
    <property type="term" value="P:nucleotide catabolic process"/>
    <property type="evidence" value="ECO:0007669"/>
    <property type="project" value="InterPro"/>
</dbReference>
<dbReference type="InterPro" id="IPR029052">
    <property type="entry name" value="Metallo-depent_PP-like"/>
</dbReference>
<accession>A0A151GUD7</accession>
<dbReference type="PANTHER" id="PTHR11575:SF48">
    <property type="entry name" value="5'-NUCLEOTIDASE"/>
    <property type="match status" value="1"/>
</dbReference>
<dbReference type="GeneID" id="63714413"/>
<reference evidence="1 2" key="1">
    <citation type="journal article" date="2016" name="Sci. Rep.">
        <title>Insights into Adaptations to a Near-Obligate Nematode Endoparasitic Lifestyle from the Finished Genome of Drechmeria coniospora.</title>
        <authorList>
            <person name="Zhang L."/>
            <person name="Zhou Z."/>
            <person name="Guo Q."/>
            <person name="Fokkens L."/>
            <person name="Miskei M."/>
            <person name="Pocsi I."/>
            <person name="Zhang W."/>
            <person name="Chen M."/>
            <person name="Wang L."/>
            <person name="Sun Y."/>
            <person name="Donzelli B.G."/>
            <person name="Gibson D.M."/>
            <person name="Nelson D.R."/>
            <person name="Luo J.G."/>
            <person name="Rep M."/>
            <person name="Liu H."/>
            <person name="Yang S."/>
            <person name="Wang J."/>
            <person name="Krasnoff S.B."/>
            <person name="Xu Y."/>
            <person name="Molnar I."/>
            <person name="Lin M."/>
        </authorList>
    </citation>
    <scope>NUCLEOTIDE SEQUENCE [LARGE SCALE GENOMIC DNA]</scope>
    <source>
        <strain evidence="1 2">ARSEF 6962</strain>
    </source>
</reference>
<name>A0A151GUD7_DRECN</name>
<dbReference type="InterPro" id="IPR006179">
    <property type="entry name" value="5_nucleotidase/apyrase"/>
</dbReference>
<dbReference type="InParanoid" id="A0A151GUD7"/>
<proteinExistence type="predicted"/>